<dbReference type="Proteomes" id="UP000325440">
    <property type="component" value="Unassembled WGS sequence"/>
</dbReference>
<dbReference type="InterPro" id="IPR013594">
    <property type="entry name" value="Dynein_heavy_tail"/>
</dbReference>
<dbReference type="OrthoDB" id="6583772at2759"/>
<dbReference type="Pfam" id="PF08385">
    <property type="entry name" value="DHC_N1"/>
    <property type="match status" value="1"/>
</dbReference>
<dbReference type="GO" id="GO:0007018">
    <property type="term" value="P:microtubule-based movement"/>
    <property type="evidence" value="ECO:0007669"/>
    <property type="project" value="InterPro"/>
</dbReference>
<gene>
    <name evidence="2" type="ORF">CINCED_3A017338</name>
</gene>
<reference evidence="2 3" key="1">
    <citation type="submission" date="2019-08" db="EMBL/GenBank/DDBJ databases">
        <authorList>
            <person name="Alioto T."/>
            <person name="Alioto T."/>
            <person name="Gomez Garrido J."/>
        </authorList>
    </citation>
    <scope>NUCLEOTIDE SEQUENCE [LARGE SCALE GENOMIC DNA]</scope>
</reference>
<accession>A0A5E4M045</accession>
<dbReference type="PANTHER" id="PTHR22878">
    <property type="entry name" value="DYNEIN HEAVY CHAIN 6, AXONEMAL-LIKE-RELATED"/>
    <property type="match status" value="1"/>
</dbReference>
<evidence type="ECO:0000313" key="3">
    <source>
        <dbReference type="Proteomes" id="UP000325440"/>
    </source>
</evidence>
<dbReference type="AlphaFoldDB" id="A0A5E4M045"/>
<dbReference type="PANTHER" id="PTHR22878:SF68">
    <property type="entry name" value="DYNEIN HEAVY CHAIN 6, AXONEMAL-LIKE"/>
    <property type="match status" value="1"/>
</dbReference>
<feature type="domain" description="Dynein heavy chain tail" evidence="1">
    <location>
        <begin position="56"/>
        <end position="589"/>
    </location>
</feature>
<evidence type="ECO:0000259" key="1">
    <source>
        <dbReference type="Pfam" id="PF08385"/>
    </source>
</evidence>
<evidence type="ECO:0000313" key="2">
    <source>
        <dbReference type="EMBL" id="VVC24142.1"/>
    </source>
</evidence>
<name>A0A5E4M045_9HEMI</name>
<dbReference type="InterPro" id="IPR026983">
    <property type="entry name" value="DHC"/>
</dbReference>
<dbReference type="GO" id="GO:0051959">
    <property type="term" value="F:dynein light intermediate chain binding"/>
    <property type="evidence" value="ECO:0007669"/>
    <property type="project" value="InterPro"/>
</dbReference>
<dbReference type="GO" id="GO:0030286">
    <property type="term" value="C:dynein complex"/>
    <property type="evidence" value="ECO:0007669"/>
    <property type="project" value="InterPro"/>
</dbReference>
<protein>
    <submittedName>
        <fullName evidence="2">Dynein heavy chain, domain-1</fullName>
    </submittedName>
</protein>
<organism evidence="2 3">
    <name type="scientific">Cinara cedri</name>
    <dbReference type="NCBI Taxonomy" id="506608"/>
    <lineage>
        <taxon>Eukaryota</taxon>
        <taxon>Metazoa</taxon>
        <taxon>Ecdysozoa</taxon>
        <taxon>Arthropoda</taxon>
        <taxon>Hexapoda</taxon>
        <taxon>Insecta</taxon>
        <taxon>Pterygota</taxon>
        <taxon>Neoptera</taxon>
        <taxon>Paraneoptera</taxon>
        <taxon>Hemiptera</taxon>
        <taxon>Sternorrhyncha</taxon>
        <taxon>Aphidomorpha</taxon>
        <taxon>Aphidoidea</taxon>
        <taxon>Aphididae</taxon>
        <taxon>Lachninae</taxon>
        <taxon>Cinara</taxon>
    </lineage>
</organism>
<dbReference type="EMBL" id="CABPRJ010000001">
    <property type="protein sequence ID" value="VVC24142.1"/>
    <property type="molecule type" value="Genomic_DNA"/>
</dbReference>
<sequence length="1026" mass="121200">MLSFEGNSHFGRIAQDDGFHFIANSNEVTEKLEFSIEVFKIIENDIDIEELTDNQVNKLPKLMTSWTELMQKEMNTLKDIEEGQIEKSVVTEYKFWNTRYTNFKTILQQFTSDKLVAKYIKTVKMLNTEIAQNILGYFYDTKSKFEIIYETTVKETKEKIELIYEGIFAIVMAPLSVINENTTPLYNNLILMWLTSSFYKEKKNMERLLELISNLIADRISTILSIPDIFRYTNSNPLLIIRNVLIIINHWKDRYSQCQKNIQKISEKFRKSWAWKFDENIIFKKLNFVSLVAKDLAEIIEIKQQFDFIYPHSNFIKQLCDVDNDNMYNKQNMMKDTMSKFKNCIVNNLYSNIGLQMESPQSAIKGLKALQIMEKYDIIRNDMHRKTHSSKYSIIIENLTDEINSFHTQFKSFKSSPQLLTNVPLIAGNIILVHDLHIRAKEIVKVIELATQIPSVQKNKILSTYGHFCKEIFAYENKLFSEWLRDALEIQRCSMKDALLIFRDNTLGVVFSKELFCVMDTALKLNLDYDLPEVIINLIKKRDEIFDNIENMNKLVNMYNKILDKMDASITLAMDRHLTEINRSLHPCLVKQYTYLTNHLPEFINNVMTSLNEYNIIYDRVKSKENIINKQLKLIENLEFFPADFKDGYVQEFLKMIDECKIQRNKNFSEITMAMGYICEAVNLIEKLCCGGEIGQNNKQMRLLYEKYENALFEAFTTMVLNNLKAFKKMLSNDRSIFIIYTQKDEKFILLPNIENIIIKFTREIDGMLNIMKLVKPHRWLKHINTQCPLVQNEKNSDLKLSHSFYNSVVTNTNVFNMKKECFNCIKLIGDRLKITSQKFQRFGFLFEKREELMINQFAATNPTPKDYKEKLLSFVSILKSLEKHPHVDVGCMRLNHSEYNMIIKERCDLWYSIYGKQFILECEHTITTFMDKIMTLKNLLNYHFRDVQGIFIVENTIKEIKEMIFQAELNIQEINYRFYFLGKHQIIIPENQLKQFKQLKTNWHNLYQEAIKKNLCIEDAKLAIV</sequence>
<proteinExistence type="predicted"/>
<dbReference type="GO" id="GO:0045505">
    <property type="term" value="F:dynein intermediate chain binding"/>
    <property type="evidence" value="ECO:0007669"/>
    <property type="project" value="InterPro"/>
</dbReference>
<keyword evidence="3" id="KW-1185">Reference proteome</keyword>